<evidence type="ECO:0000256" key="1">
    <source>
        <dbReference type="HAMAP-Rule" id="MF_00386"/>
    </source>
</evidence>
<protein>
    <recommendedName>
        <fullName evidence="1">Putative membrane protein insertion efficiency factor</fullName>
    </recommendedName>
</protein>
<comment type="function">
    <text evidence="1">Could be involved in insertion of integral membrane proteins into the membrane.</text>
</comment>
<accession>A0AAW5ER95</accession>
<keyword evidence="4" id="KW-1185">Reference proteome</keyword>
<reference evidence="3" key="2">
    <citation type="journal article" date="2021" name="Polymers (Basel)">
        <title>Highly Stretchable Bacterial Cellulose Produced by Komagataeibacter hansenii SI1.</title>
        <authorList>
            <person name="Cielecka I."/>
            <person name="Ryngajllo M."/>
            <person name="Maniukiewicz W."/>
            <person name="Bielecki S."/>
        </authorList>
    </citation>
    <scope>NUCLEOTIDE SEQUENCE</scope>
    <source>
        <strain evidence="3">SI1</strain>
    </source>
</reference>
<comment type="caution">
    <text evidence="3">The sequence shown here is derived from an EMBL/GenBank/DDBJ whole genome shotgun (WGS) entry which is preliminary data.</text>
</comment>
<dbReference type="PANTHER" id="PTHR33383:SF1">
    <property type="entry name" value="MEMBRANE PROTEIN INSERTION EFFICIENCY FACTOR-RELATED"/>
    <property type="match status" value="1"/>
</dbReference>
<dbReference type="PANTHER" id="PTHR33383">
    <property type="entry name" value="MEMBRANE PROTEIN INSERTION EFFICIENCY FACTOR-RELATED"/>
    <property type="match status" value="1"/>
</dbReference>
<name>A0AAW5ER95_NOVHA</name>
<dbReference type="HAMAP" id="MF_00386">
    <property type="entry name" value="UPF0161_YidD"/>
    <property type="match status" value="1"/>
</dbReference>
<dbReference type="Pfam" id="PF01809">
    <property type="entry name" value="YidD"/>
    <property type="match status" value="1"/>
</dbReference>
<dbReference type="NCBIfam" id="TIGR00278">
    <property type="entry name" value="membrane protein insertion efficiency factor YidD"/>
    <property type="match status" value="1"/>
</dbReference>
<reference evidence="3" key="3">
    <citation type="submission" date="2022-03" db="EMBL/GenBank/DDBJ databases">
        <authorList>
            <person name="Ryngajllo M."/>
            <person name="Jacek P."/>
            <person name="Kubiak K."/>
        </authorList>
    </citation>
    <scope>NUCLEOTIDE SEQUENCE</scope>
    <source>
        <strain evidence="3">SI1</strain>
    </source>
</reference>
<sequence length="98" mass="10927">MNIPSPVPVSRGPVVTVMRAMIRAYQLVIRPVIGANCRFTPSCSHYARDALARHGAWRGGLMSLWRIMRCNPWNAGGYDPVPTTHHDGRSCCCIHKPE</sequence>
<evidence type="ECO:0000313" key="2">
    <source>
        <dbReference type="EMBL" id="GEC64300.1"/>
    </source>
</evidence>
<keyword evidence="1" id="KW-0472">Membrane</keyword>
<keyword evidence="1" id="KW-1003">Cell membrane</keyword>
<dbReference type="GO" id="GO:0005886">
    <property type="term" value="C:plasma membrane"/>
    <property type="evidence" value="ECO:0007669"/>
    <property type="project" value="UniProtKB-SubCell"/>
</dbReference>
<dbReference type="Proteomes" id="UP001202887">
    <property type="component" value="Unassembled WGS sequence"/>
</dbReference>
<proteinExistence type="inferred from homology"/>
<reference evidence="2 4" key="1">
    <citation type="submission" date="2019-06" db="EMBL/GenBank/DDBJ databases">
        <title>Whole genome shotgun sequence of Komagataeibacter hansenii NBRC 14820.</title>
        <authorList>
            <person name="Hosoyama A."/>
            <person name="Uohara A."/>
            <person name="Ohji S."/>
            <person name="Ichikawa N."/>
        </authorList>
    </citation>
    <scope>NUCLEOTIDE SEQUENCE [LARGE SCALE GENOMIC DNA]</scope>
    <source>
        <strain evidence="2 4">NBRC 14820</strain>
    </source>
</reference>
<evidence type="ECO:0000313" key="3">
    <source>
        <dbReference type="EMBL" id="MCJ8353383.1"/>
    </source>
</evidence>
<comment type="similarity">
    <text evidence="1">Belongs to the UPF0161 family.</text>
</comment>
<dbReference type="EMBL" id="JAIBCX010000009">
    <property type="protein sequence ID" value="MCJ8353383.1"/>
    <property type="molecule type" value="Genomic_DNA"/>
</dbReference>
<comment type="subcellular location">
    <subcellularLocation>
        <location evidence="1">Cell membrane</location>
        <topology evidence="1">Peripheral membrane protein</topology>
        <orientation evidence="1">Cytoplasmic side</orientation>
    </subcellularLocation>
</comment>
<gene>
    <name evidence="3" type="primary">yidD</name>
    <name evidence="2" type="ORF">GHA01_21490</name>
    <name evidence="3" type="ORF">K1W68_05145</name>
</gene>
<evidence type="ECO:0000313" key="4">
    <source>
        <dbReference type="Proteomes" id="UP000319478"/>
    </source>
</evidence>
<dbReference type="SMART" id="SM01234">
    <property type="entry name" value="Haemolytic"/>
    <property type="match status" value="1"/>
</dbReference>
<evidence type="ECO:0000313" key="5">
    <source>
        <dbReference type="Proteomes" id="UP001202887"/>
    </source>
</evidence>
<dbReference type="AlphaFoldDB" id="A0AAW5ER95"/>
<dbReference type="Proteomes" id="UP000319478">
    <property type="component" value="Unassembled WGS sequence"/>
</dbReference>
<organism evidence="3 5">
    <name type="scientific">Novacetimonas hansenii</name>
    <name type="common">Komagataeibacter hansenii</name>
    <dbReference type="NCBI Taxonomy" id="436"/>
    <lineage>
        <taxon>Bacteria</taxon>
        <taxon>Pseudomonadati</taxon>
        <taxon>Pseudomonadota</taxon>
        <taxon>Alphaproteobacteria</taxon>
        <taxon>Acetobacterales</taxon>
        <taxon>Acetobacteraceae</taxon>
        <taxon>Novacetimonas</taxon>
    </lineage>
</organism>
<dbReference type="InterPro" id="IPR002696">
    <property type="entry name" value="Membr_insert_effic_factor_YidD"/>
</dbReference>
<dbReference type="EMBL" id="BJNN01000115">
    <property type="protein sequence ID" value="GEC64300.1"/>
    <property type="molecule type" value="Genomic_DNA"/>
</dbReference>